<keyword evidence="2" id="KW-1185">Reference proteome</keyword>
<dbReference type="Proteomes" id="UP001234913">
    <property type="component" value="Chromosome"/>
</dbReference>
<dbReference type="EMBL" id="CP171742">
    <property type="protein sequence ID" value="XKR68141.1"/>
    <property type="molecule type" value="Genomic_DNA"/>
</dbReference>
<protein>
    <submittedName>
        <fullName evidence="1">Uncharacterized protein</fullName>
    </submittedName>
</protein>
<name>A0ACD5FIZ6_STAHY</name>
<evidence type="ECO:0000313" key="1">
    <source>
        <dbReference type="EMBL" id="XKR68141.1"/>
    </source>
</evidence>
<sequence length="475" mass="53588">MTQEEYKIEISQTNSSSEETSAISLISYEIENANYHKLSNDKIKDQIKDLTKNNKFPKNLEYVSSYTDPKSGTTASAFKNTDTGKVIVGMTGTNLQKDAFESELNYLKKDFNHFIKTGKKPKSDAITTAKRESNLKEIIYTLQDVGADANIALRSVTHEDRHFENTQEYIQNLKKNYEIDTITGHSLGGRDAMILGMSNDIDNIITYNTAPISVIQTRLLNPPLLLTLSMTVFNDVKTDNMINNYDGNITHFISDEDELNGVVNQFIHVLPGKRIIIPNGKNHSMDGFLGKYEQSIITNKLKRPNKFESTMKKTFKYNQSVTKDRLKKIDDIKNAMVMQNGGGALSSSQQKLLEYVTALAIVKGLSQQISEDIEQIKNMYDEMKDLFQVNWEDALESGHTIGKNLSSQEVLNALNVGDVYEDKMVTTPIDKINEKVKKLNATATQYREFITKVEDSIDEIINNDQMLANQIGGLL</sequence>
<proteinExistence type="predicted"/>
<accession>A0ACD5FIZ6</accession>
<evidence type="ECO:0000313" key="2">
    <source>
        <dbReference type="Proteomes" id="UP001234913"/>
    </source>
</evidence>
<gene>
    <name evidence="1" type="ORF">QUC96_006475</name>
</gene>
<reference evidence="1" key="1">
    <citation type="submission" date="2024-09" db="EMBL/GenBank/DDBJ databases">
        <authorList>
            <person name="Gagne-Thivierge C."/>
        </authorList>
    </citation>
    <scope>NUCLEOTIDE SEQUENCE</scope>
    <source>
        <strain evidence="1">SC310</strain>
    </source>
</reference>
<organism evidence="1 2">
    <name type="scientific">Staphylococcus hyicus</name>
    <dbReference type="NCBI Taxonomy" id="1284"/>
    <lineage>
        <taxon>Bacteria</taxon>
        <taxon>Bacillati</taxon>
        <taxon>Bacillota</taxon>
        <taxon>Bacilli</taxon>
        <taxon>Bacillales</taxon>
        <taxon>Staphylococcaceae</taxon>
        <taxon>Staphylococcus</taxon>
    </lineage>
</organism>